<dbReference type="EMBL" id="BMAO01038459">
    <property type="protein sequence ID" value="GFR25116.1"/>
    <property type="molecule type" value="Genomic_DNA"/>
</dbReference>
<gene>
    <name evidence="1" type="ORF">TNCT_525291</name>
</gene>
<comment type="caution">
    <text evidence="1">The sequence shown here is derived from an EMBL/GenBank/DDBJ whole genome shotgun (WGS) entry which is preliminary data.</text>
</comment>
<accession>A0A8X6K0F5</accession>
<dbReference type="AlphaFoldDB" id="A0A8X6K0F5"/>
<proteinExistence type="predicted"/>
<reference evidence="1" key="1">
    <citation type="submission" date="2020-07" db="EMBL/GenBank/DDBJ databases">
        <title>Multicomponent nature underlies the extraordinary mechanical properties of spider dragline silk.</title>
        <authorList>
            <person name="Kono N."/>
            <person name="Nakamura H."/>
            <person name="Mori M."/>
            <person name="Yoshida Y."/>
            <person name="Ohtoshi R."/>
            <person name="Malay A.D."/>
            <person name="Moran D.A.P."/>
            <person name="Tomita M."/>
            <person name="Numata K."/>
            <person name="Arakawa K."/>
        </authorList>
    </citation>
    <scope>NUCLEOTIDE SEQUENCE</scope>
</reference>
<sequence>MSRVGVRFRGCLVRELLARSALTGSVLVCASGAETGVVVCLQTIGESISTSDNRRRHVPEKLFHSNWNCLKCYCPNDPV</sequence>
<organism evidence="1 2">
    <name type="scientific">Trichonephila clavata</name>
    <name type="common">Joro spider</name>
    <name type="synonym">Nephila clavata</name>
    <dbReference type="NCBI Taxonomy" id="2740835"/>
    <lineage>
        <taxon>Eukaryota</taxon>
        <taxon>Metazoa</taxon>
        <taxon>Ecdysozoa</taxon>
        <taxon>Arthropoda</taxon>
        <taxon>Chelicerata</taxon>
        <taxon>Arachnida</taxon>
        <taxon>Araneae</taxon>
        <taxon>Araneomorphae</taxon>
        <taxon>Entelegynae</taxon>
        <taxon>Araneoidea</taxon>
        <taxon>Nephilidae</taxon>
        <taxon>Trichonephila</taxon>
    </lineage>
</organism>
<evidence type="ECO:0000313" key="2">
    <source>
        <dbReference type="Proteomes" id="UP000887116"/>
    </source>
</evidence>
<dbReference type="Proteomes" id="UP000887116">
    <property type="component" value="Unassembled WGS sequence"/>
</dbReference>
<protein>
    <submittedName>
        <fullName evidence="1">Uncharacterized protein</fullName>
    </submittedName>
</protein>
<evidence type="ECO:0000313" key="1">
    <source>
        <dbReference type="EMBL" id="GFR25116.1"/>
    </source>
</evidence>
<name>A0A8X6K0F5_TRICU</name>
<keyword evidence="2" id="KW-1185">Reference proteome</keyword>